<dbReference type="CDD" id="cd01647">
    <property type="entry name" value="RT_LTR"/>
    <property type="match status" value="1"/>
</dbReference>
<dbReference type="Pfam" id="PF00078">
    <property type="entry name" value="RVT_1"/>
    <property type="match status" value="1"/>
</dbReference>
<gene>
    <name evidence="2" type="ORF">Tci_897842</name>
</gene>
<dbReference type="AlphaFoldDB" id="A0A699UUW5"/>
<dbReference type="InterPro" id="IPR050951">
    <property type="entry name" value="Retrovirus_Pol_polyprotein"/>
</dbReference>
<name>A0A699UUW5_TANCI</name>
<keyword evidence="2" id="KW-0548">Nucleotidyltransferase</keyword>
<dbReference type="PANTHER" id="PTHR37984:SF5">
    <property type="entry name" value="PROTEIN NYNRIN-LIKE"/>
    <property type="match status" value="1"/>
</dbReference>
<keyword evidence="2" id="KW-0808">Transferase</keyword>
<feature type="domain" description="Reverse transcriptase" evidence="1">
    <location>
        <begin position="87"/>
        <end position="156"/>
    </location>
</feature>
<dbReference type="InterPro" id="IPR000477">
    <property type="entry name" value="RT_dom"/>
</dbReference>
<accession>A0A699UUW5</accession>
<sequence>LSQFEDELKMGDDIFVLIGKEVAEDSEIPEAMISLLEEFIDVFPDEPHYRMSPVEHEELRRQVEELISMDHVRESMSPCAVPALLTPKKNGTWRMCVDSRAINKITVRYMFLIHRLDDSLDQISGATTFTKLDLKSGYYQIRLRPGDEWKTAFKTHEG</sequence>
<dbReference type="InterPro" id="IPR043128">
    <property type="entry name" value="Rev_trsase/Diguanyl_cyclase"/>
</dbReference>
<feature type="non-terminal residue" evidence="2">
    <location>
        <position position="1"/>
    </location>
</feature>
<reference evidence="2" key="1">
    <citation type="journal article" date="2019" name="Sci. Rep.">
        <title>Draft genome of Tanacetum cinerariifolium, the natural source of mosquito coil.</title>
        <authorList>
            <person name="Yamashiro T."/>
            <person name="Shiraishi A."/>
            <person name="Satake H."/>
            <person name="Nakayama K."/>
        </authorList>
    </citation>
    <scope>NUCLEOTIDE SEQUENCE</scope>
</reference>
<dbReference type="InterPro" id="IPR043502">
    <property type="entry name" value="DNA/RNA_pol_sf"/>
</dbReference>
<evidence type="ECO:0000313" key="2">
    <source>
        <dbReference type="EMBL" id="GFD25873.1"/>
    </source>
</evidence>
<organism evidence="2">
    <name type="scientific">Tanacetum cinerariifolium</name>
    <name type="common">Dalmatian daisy</name>
    <name type="synonym">Chrysanthemum cinerariifolium</name>
    <dbReference type="NCBI Taxonomy" id="118510"/>
    <lineage>
        <taxon>Eukaryota</taxon>
        <taxon>Viridiplantae</taxon>
        <taxon>Streptophyta</taxon>
        <taxon>Embryophyta</taxon>
        <taxon>Tracheophyta</taxon>
        <taxon>Spermatophyta</taxon>
        <taxon>Magnoliopsida</taxon>
        <taxon>eudicotyledons</taxon>
        <taxon>Gunneridae</taxon>
        <taxon>Pentapetalae</taxon>
        <taxon>asterids</taxon>
        <taxon>campanulids</taxon>
        <taxon>Asterales</taxon>
        <taxon>Asteraceae</taxon>
        <taxon>Asteroideae</taxon>
        <taxon>Anthemideae</taxon>
        <taxon>Anthemidinae</taxon>
        <taxon>Tanacetum</taxon>
    </lineage>
</organism>
<protein>
    <submittedName>
        <fullName evidence="2">Putative reverse transcriptase domain-containing protein</fullName>
    </submittedName>
</protein>
<dbReference type="SUPFAM" id="SSF56672">
    <property type="entry name" value="DNA/RNA polymerases"/>
    <property type="match status" value="1"/>
</dbReference>
<feature type="non-terminal residue" evidence="2">
    <location>
        <position position="158"/>
    </location>
</feature>
<comment type="caution">
    <text evidence="2">The sequence shown here is derived from an EMBL/GenBank/DDBJ whole genome shotgun (WGS) entry which is preliminary data.</text>
</comment>
<dbReference type="GO" id="GO:0003964">
    <property type="term" value="F:RNA-directed DNA polymerase activity"/>
    <property type="evidence" value="ECO:0007669"/>
    <property type="project" value="UniProtKB-KW"/>
</dbReference>
<proteinExistence type="predicted"/>
<dbReference type="Gene3D" id="3.10.10.10">
    <property type="entry name" value="HIV Type 1 Reverse Transcriptase, subunit A, domain 1"/>
    <property type="match status" value="1"/>
</dbReference>
<dbReference type="Gene3D" id="3.30.70.270">
    <property type="match status" value="1"/>
</dbReference>
<dbReference type="PANTHER" id="PTHR37984">
    <property type="entry name" value="PROTEIN CBG26694"/>
    <property type="match status" value="1"/>
</dbReference>
<evidence type="ECO:0000259" key="1">
    <source>
        <dbReference type="Pfam" id="PF00078"/>
    </source>
</evidence>
<keyword evidence="2" id="KW-0695">RNA-directed DNA polymerase</keyword>
<dbReference type="EMBL" id="BKCJ011364025">
    <property type="protein sequence ID" value="GFD25873.1"/>
    <property type="molecule type" value="Genomic_DNA"/>
</dbReference>